<reference evidence="1 2" key="1">
    <citation type="submission" date="2014-06" db="EMBL/GenBank/DDBJ databases">
        <authorList>
            <person name="Ngugi D.K."/>
            <person name="Blom J."/>
            <person name="Alam I."/>
            <person name="Rashid M."/>
            <person name="Ba Alawi W."/>
            <person name="Zhang G."/>
            <person name="Hikmawan T."/>
            <person name="Guan Y."/>
            <person name="Antunes A."/>
            <person name="Siam R."/>
            <person name="ElDorry H."/>
            <person name="Bajic V."/>
            <person name="Stingl U."/>
        </authorList>
    </citation>
    <scope>NUCLEOTIDE SEQUENCE [LARGE SCALE GENOMIC DNA]</scope>
    <source>
        <strain evidence="1">SCGC AAA799-N04</strain>
    </source>
</reference>
<dbReference type="PATRIC" id="fig|1502293.3.peg.694"/>
<evidence type="ECO:0000313" key="1">
    <source>
        <dbReference type="EMBL" id="KEQ56723.1"/>
    </source>
</evidence>
<dbReference type="EMBL" id="JOKN01000010">
    <property type="protein sequence ID" value="KEQ56723.1"/>
    <property type="molecule type" value="Genomic_DNA"/>
</dbReference>
<name>A0A081RNF0_9ARCH</name>
<proteinExistence type="predicted"/>
<dbReference type="AlphaFoldDB" id="A0A081RNF0"/>
<protein>
    <submittedName>
        <fullName evidence="1">Uncharacterized protein</fullName>
    </submittedName>
</protein>
<accession>A0A081RNF0</accession>
<dbReference type="Proteomes" id="UP000028059">
    <property type="component" value="Unassembled WGS sequence"/>
</dbReference>
<organism evidence="1 2">
    <name type="scientific">Marine Group I thaumarchaeote SCGC AAA799-N04</name>
    <dbReference type="NCBI Taxonomy" id="1502293"/>
    <lineage>
        <taxon>Archaea</taxon>
        <taxon>Nitrososphaerota</taxon>
        <taxon>Marine Group I</taxon>
    </lineage>
</organism>
<keyword evidence="2" id="KW-1185">Reference proteome</keyword>
<comment type="caution">
    <text evidence="1">The sequence shown here is derived from an EMBL/GenBank/DDBJ whole genome shotgun (WGS) entry which is preliminary data.</text>
</comment>
<evidence type="ECO:0000313" key="2">
    <source>
        <dbReference type="Proteomes" id="UP000028059"/>
    </source>
</evidence>
<gene>
    <name evidence="1" type="ORF">AAA799N04_00751</name>
</gene>
<sequence>MGEFEEFAEALFGQLSVEIDEEKEISSLAVKAKEDLAGKVEFKEIEEITKQILPEFKEKVKEFIGIEVSDSLKFEFPELEDLKRLKGEKVFADSESKEFVRELFNAVAKEDNAKIAELMKQDTAKYLVYSTYAIQYISKITTTYGDYLDGVIYLNKFILSRYPQIILHKQGEPYESRFENVNSGYTGGIKMAVLEELIHSTQEKLHQINKEAAMQVNKINEELAGIILEIDTETVNMLAEYCQLQTVPDDFPFAKRANLFFFLNPDHFLIEQIGPDVMTFTHVEMDPKIKDAIPQLLDIYKRWLTPIQHHHAAFTAMEGMAGFAIENILKDDQDFQNYLTTFMGTDFSSYQVRKSMGKDFTKAVYEKLGSDTFKKIIEIPPNTRELKDPQLYLNKLSQ</sequence>